<protein>
    <recommendedName>
        <fullName evidence="4">Yip1 domain-containing protein</fullName>
    </recommendedName>
</protein>
<evidence type="ECO:0000313" key="3">
    <source>
        <dbReference type="Proteomes" id="UP000230027"/>
    </source>
</evidence>
<reference evidence="3" key="1">
    <citation type="submission" date="2017-09" db="EMBL/GenBank/DDBJ databases">
        <title>Depth-based differentiation of microbial function through sediment-hosted aquifers and enrichment of novel symbionts in the deep terrestrial subsurface.</title>
        <authorList>
            <person name="Probst A.J."/>
            <person name="Ladd B."/>
            <person name="Jarett J.K."/>
            <person name="Geller-Mcgrath D.E."/>
            <person name="Sieber C.M.K."/>
            <person name="Emerson J.B."/>
            <person name="Anantharaman K."/>
            <person name="Thomas B.C."/>
            <person name="Malmstrom R."/>
            <person name="Stieglmeier M."/>
            <person name="Klingl A."/>
            <person name="Woyke T."/>
            <person name="Ryan C.M."/>
            <person name="Banfield J.F."/>
        </authorList>
    </citation>
    <scope>NUCLEOTIDE SEQUENCE [LARGE SCALE GENOMIC DNA]</scope>
</reference>
<evidence type="ECO:0008006" key="4">
    <source>
        <dbReference type="Google" id="ProtNLM"/>
    </source>
</evidence>
<organism evidence="2 3">
    <name type="scientific">Candidatus Roizmanbacteria bacterium CG_4_10_14_0_2_um_filter_36_9</name>
    <dbReference type="NCBI Taxonomy" id="1974823"/>
    <lineage>
        <taxon>Bacteria</taxon>
        <taxon>Candidatus Roizmaniibacteriota</taxon>
    </lineage>
</organism>
<keyword evidence="1" id="KW-0472">Membrane</keyword>
<keyword evidence="1" id="KW-1133">Transmembrane helix</keyword>
<evidence type="ECO:0000313" key="2">
    <source>
        <dbReference type="EMBL" id="PIZ64999.1"/>
    </source>
</evidence>
<feature type="transmembrane region" description="Helical" evidence="1">
    <location>
        <begin position="41"/>
        <end position="57"/>
    </location>
</feature>
<sequence>MDFKDLIFSLFASSVLFIRRSIFLVIAPYKTMRKVARDEDSIQPVLIMGLILVYFFFASSLRSHVYHPIILFEVTLINLALTILFFAILRLVFLSEKKVNLRPFLILFTYTLIPTLIWFLVNSFLFRLLPPPRTFSLLGRGFSLIYLSFSIAILFWKIIITYLAIRYSTTFTFFRIIYSSLLYLLIVIPYSVLLYSFGLFRIPFL</sequence>
<comment type="caution">
    <text evidence="2">The sequence shown here is derived from an EMBL/GenBank/DDBJ whole genome shotgun (WGS) entry which is preliminary data.</text>
</comment>
<dbReference type="AlphaFoldDB" id="A0A2M7U3E0"/>
<feature type="transmembrane region" description="Helical" evidence="1">
    <location>
        <begin position="145"/>
        <end position="165"/>
    </location>
</feature>
<feature type="transmembrane region" description="Helical" evidence="1">
    <location>
        <begin position="104"/>
        <end position="125"/>
    </location>
</feature>
<name>A0A2M7U3E0_9BACT</name>
<feature type="transmembrane region" description="Helical" evidence="1">
    <location>
        <begin position="177"/>
        <end position="200"/>
    </location>
</feature>
<dbReference type="Proteomes" id="UP000230027">
    <property type="component" value="Unassembled WGS sequence"/>
</dbReference>
<evidence type="ECO:0000256" key="1">
    <source>
        <dbReference type="SAM" id="Phobius"/>
    </source>
</evidence>
<feature type="transmembrane region" description="Helical" evidence="1">
    <location>
        <begin position="6"/>
        <end position="29"/>
    </location>
</feature>
<feature type="transmembrane region" description="Helical" evidence="1">
    <location>
        <begin position="69"/>
        <end position="92"/>
    </location>
</feature>
<dbReference type="EMBL" id="PFOD01000065">
    <property type="protein sequence ID" value="PIZ64999.1"/>
    <property type="molecule type" value="Genomic_DNA"/>
</dbReference>
<keyword evidence="1" id="KW-0812">Transmembrane</keyword>
<gene>
    <name evidence="2" type="ORF">COY14_03295</name>
</gene>
<accession>A0A2M7U3E0</accession>
<proteinExistence type="predicted"/>